<dbReference type="EMBL" id="JAVFKD010000002">
    <property type="protein sequence ID" value="KAK5996607.1"/>
    <property type="molecule type" value="Genomic_DNA"/>
</dbReference>
<keyword evidence="2" id="KW-1185">Reference proteome</keyword>
<comment type="caution">
    <text evidence="1">The sequence shown here is derived from an EMBL/GenBank/DDBJ whole genome shotgun (WGS) entry which is preliminary data.</text>
</comment>
<organism evidence="1 2">
    <name type="scientific">Cladobotryum mycophilum</name>
    <dbReference type="NCBI Taxonomy" id="491253"/>
    <lineage>
        <taxon>Eukaryota</taxon>
        <taxon>Fungi</taxon>
        <taxon>Dikarya</taxon>
        <taxon>Ascomycota</taxon>
        <taxon>Pezizomycotina</taxon>
        <taxon>Sordariomycetes</taxon>
        <taxon>Hypocreomycetidae</taxon>
        <taxon>Hypocreales</taxon>
        <taxon>Hypocreaceae</taxon>
        <taxon>Cladobotryum</taxon>
    </lineage>
</organism>
<protein>
    <recommendedName>
        <fullName evidence="3">Multiprotein-bridging factor 1</fullName>
    </recommendedName>
</protein>
<gene>
    <name evidence="1" type="ORF">PT974_01944</name>
</gene>
<dbReference type="Proteomes" id="UP001338125">
    <property type="component" value="Unassembled WGS sequence"/>
</dbReference>
<proteinExistence type="predicted"/>
<sequence>MPLRLSLDKARKLYKTETNSSEVTLVEPAPKPAKATGFGKPKMTWKEARKVANSDTNWEARACE</sequence>
<accession>A0ABR0SWW0</accession>
<evidence type="ECO:0000313" key="2">
    <source>
        <dbReference type="Proteomes" id="UP001338125"/>
    </source>
</evidence>
<evidence type="ECO:0000313" key="1">
    <source>
        <dbReference type="EMBL" id="KAK5996607.1"/>
    </source>
</evidence>
<evidence type="ECO:0008006" key="3">
    <source>
        <dbReference type="Google" id="ProtNLM"/>
    </source>
</evidence>
<name>A0ABR0SWW0_9HYPO</name>
<reference evidence="1 2" key="1">
    <citation type="submission" date="2024-01" db="EMBL/GenBank/DDBJ databases">
        <title>Complete genome of Cladobotryum mycophilum ATHUM6906.</title>
        <authorList>
            <person name="Christinaki A.C."/>
            <person name="Myridakis A.I."/>
            <person name="Kouvelis V.N."/>
        </authorList>
    </citation>
    <scope>NUCLEOTIDE SEQUENCE [LARGE SCALE GENOMIC DNA]</scope>
    <source>
        <strain evidence="1 2">ATHUM6906</strain>
    </source>
</reference>